<evidence type="ECO:0000256" key="1">
    <source>
        <dbReference type="SAM" id="SignalP"/>
    </source>
</evidence>
<dbReference type="EMBL" id="WURB01000007">
    <property type="protein sequence ID" value="MXQ12203.1"/>
    <property type="molecule type" value="Genomic_DNA"/>
</dbReference>
<feature type="signal peptide" evidence="1">
    <location>
        <begin position="1"/>
        <end position="21"/>
    </location>
</feature>
<proteinExistence type="predicted"/>
<dbReference type="AlphaFoldDB" id="A0A7X3MS24"/>
<organism evidence="2 3">
    <name type="scientific">Microvirga makkahensis</name>
    <dbReference type="NCBI Taxonomy" id="1128670"/>
    <lineage>
        <taxon>Bacteria</taxon>
        <taxon>Pseudomonadati</taxon>
        <taxon>Pseudomonadota</taxon>
        <taxon>Alphaproteobacteria</taxon>
        <taxon>Hyphomicrobiales</taxon>
        <taxon>Methylobacteriaceae</taxon>
        <taxon>Microvirga</taxon>
    </lineage>
</organism>
<dbReference type="RefSeq" id="WP_160884785.1">
    <property type="nucleotide sequence ID" value="NZ_WURB01000007.1"/>
</dbReference>
<reference evidence="2 3" key="1">
    <citation type="submission" date="2019-12" db="EMBL/GenBank/DDBJ databases">
        <authorList>
            <person name="Yuan C.-G."/>
        </authorList>
    </citation>
    <scope>NUCLEOTIDE SEQUENCE [LARGE SCALE GENOMIC DNA]</scope>
    <source>
        <strain evidence="2 3">KCTC 23863</strain>
    </source>
</reference>
<sequence length="78" mass="8112">MRVTTVAALIAVLALTSAAAAQGKIAPDAPSPKASLLQSYSADEAAALAAKVRQKAEIVERTRDRKMREISKGICTGC</sequence>
<comment type="caution">
    <text evidence="2">The sequence shown here is derived from an EMBL/GenBank/DDBJ whole genome shotgun (WGS) entry which is preliminary data.</text>
</comment>
<evidence type="ECO:0000313" key="2">
    <source>
        <dbReference type="EMBL" id="MXQ12203.1"/>
    </source>
</evidence>
<keyword evidence="3" id="KW-1185">Reference proteome</keyword>
<feature type="chain" id="PRO_5030612378" evidence="1">
    <location>
        <begin position="22"/>
        <end position="78"/>
    </location>
</feature>
<protein>
    <submittedName>
        <fullName evidence="2">Uncharacterized protein</fullName>
    </submittedName>
</protein>
<keyword evidence="1" id="KW-0732">Signal</keyword>
<dbReference type="Proteomes" id="UP000436483">
    <property type="component" value="Unassembled WGS sequence"/>
</dbReference>
<gene>
    <name evidence="2" type="ORF">GR328_12145</name>
</gene>
<name>A0A7X3MS24_9HYPH</name>
<evidence type="ECO:0000313" key="3">
    <source>
        <dbReference type="Proteomes" id="UP000436483"/>
    </source>
</evidence>
<reference evidence="2 3" key="2">
    <citation type="submission" date="2020-01" db="EMBL/GenBank/DDBJ databases">
        <title>Microvirga sp. nov., an arsenate reduction bacterium isolated from Tibet hotspring sediments.</title>
        <authorList>
            <person name="Xian W.-D."/>
            <person name="Li W.-J."/>
        </authorList>
    </citation>
    <scope>NUCLEOTIDE SEQUENCE [LARGE SCALE GENOMIC DNA]</scope>
    <source>
        <strain evidence="2 3">KCTC 23863</strain>
    </source>
</reference>
<accession>A0A7X3MS24</accession>